<dbReference type="Proteomes" id="UP000299102">
    <property type="component" value="Unassembled WGS sequence"/>
</dbReference>
<dbReference type="EMBL" id="BGZK01000085">
    <property type="protein sequence ID" value="GBP17149.1"/>
    <property type="molecule type" value="Genomic_DNA"/>
</dbReference>
<organism evidence="2 3">
    <name type="scientific">Eumeta variegata</name>
    <name type="common">Bagworm moth</name>
    <name type="synonym">Eumeta japonica</name>
    <dbReference type="NCBI Taxonomy" id="151549"/>
    <lineage>
        <taxon>Eukaryota</taxon>
        <taxon>Metazoa</taxon>
        <taxon>Ecdysozoa</taxon>
        <taxon>Arthropoda</taxon>
        <taxon>Hexapoda</taxon>
        <taxon>Insecta</taxon>
        <taxon>Pterygota</taxon>
        <taxon>Neoptera</taxon>
        <taxon>Endopterygota</taxon>
        <taxon>Lepidoptera</taxon>
        <taxon>Glossata</taxon>
        <taxon>Ditrysia</taxon>
        <taxon>Tineoidea</taxon>
        <taxon>Psychidae</taxon>
        <taxon>Oiketicinae</taxon>
        <taxon>Eumeta</taxon>
    </lineage>
</organism>
<feature type="compositionally biased region" description="Basic residues" evidence="1">
    <location>
        <begin position="66"/>
        <end position="80"/>
    </location>
</feature>
<evidence type="ECO:0000313" key="2">
    <source>
        <dbReference type="EMBL" id="GBP17149.1"/>
    </source>
</evidence>
<feature type="region of interest" description="Disordered" evidence="1">
    <location>
        <begin position="40"/>
        <end position="105"/>
    </location>
</feature>
<reference evidence="2 3" key="1">
    <citation type="journal article" date="2019" name="Commun. Biol.">
        <title>The bagworm genome reveals a unique fibroin gene that provides high tensile strength.</title>
        <authorList>
            <person name="Kono N."/>
            <person name="Nakamura H."/>
            <person name="Ohtoshi R."/>
            <person name="Tomita M."/>
            <person name="Numata K."/>
            <person name="Arakawa K."/>
        </authorList>
    </citation>
    <scope>NUCLEOTIDE SEQUENCE [LARGE SCALE GENOMIC DNA]</scope>
</reference>
<evidence type="ECO:0000256" key="1">
    <source>
        <dbReference type="SAM" id="MobiDB-lite"/>
    </source>
</evidence>
<name>A0A4C1TT34_EUMVA</name>
<comment type="caution">
    <text evidence="2">The sequence shown here is derived from an EMBL/GenBank/DDBJ whole genome shotgun (WGS) entry which is preliminary data.</text>
</comment>
<proteinExistence type="predicted"/>
<accession>A0A4C1TT34</accession>
<protein>
    <submittedName>
        <fullName evidence="2">Uncharacterized protein</fullName>
    </submittedName>
</protein>
<dbReference type="AlphaFoldDB" id="A0A4C1TT34"/>
<evidence type="ECO:0000313" key="3">
    <source>
        <dbReference type="Proteomes" id="UP000299102"/>
    </source>
</evidence>
<gene>
    <name evidence="2" type="ORF">EVAR_17274_1</name>
</gene>
<sequence>MYTKYLAACACKAVRQYGGGGGPLMGKLQSITIIHERLNECGGDPHSRLSRRAPAHRYLSPPPRRDRIRPHDHRYRHRASPSRIAGDDMTMANRRTSRFANSKEH</sequence>
<keyword evidence="3" id="KW-1185">Reference proteome</keyword>